<feature type="transmembrane region" description="Helical" evidence="1">
    <location>
        <begin position="99"/>
        <end position="126"/>
    </location>
</feature>
<organism evidence="2 3">
    <name type="scientific">Roseimicrobium gellanilyticum</name>
    <dbReference type="NCBI Taxonomy" id="748857"/>
    <lineage>
        <taxon>Bacteria</taxon>
        <taxon>Pseudomonadati</taxon>
        <taxon>Verrucomicrobiota</taxon>
        <taxon>Verrucomicrobiia</taxon>
        <taxon>Verrucomicrobiales</taxon>
        <taxon>Verrucomicrobiaceae</taxon>
        <taxon>Roseimicrobium</taxon>
    </lineage>
</organism>
<protein>
    <submittedName>
        <fullName evidence="2">Uncharacterized protein</fullName>
    </submittedName>
</protein>
<name>A0A366HMV3_9BACT</name>
<gene>
    <name evidence="2" type="ORF">DES53_104152</name>
</gene>
<dbReference type="AlphaFoldDB" id="A0A366HMV3"/>
<dbReference type="EMBL" id="QNRR01000004">
    <property type="protein sequence ID" value="RBP44333.1"/>
    <property type="molecule type" value="Genomic_DNA"/>
</dbReference>
<feature type="transmembrane region" description="Helical" evidence="1">
    <location>
        <begin position="65"/>
        <end position="87"/>
    </location>
</feature>
<feature type="transmembrane region" description="Helical" evidence="1">
    <location>
        <begin position="34"/>
        <end position="53"/>
    </location>
</feature>
<keyword evidence="1" id="KW-0472">Membrane</keyword>
<evidence type="ECO:0000313" key="3">
    <source>
        <dbReference type="Proteomes" id="UP000253426"/>
    </source>
</evidence>
<keyword evidence="1" id="KW-0812">Transmembrane</keyword>
<evidence type="ECO:0000313" key="2">
    <source>
        <dbReference type="EMBL" id="RBP44333.1"/>
    </source>
</evidence>
<dbReference type="Proteomes" id="UP000253426">
    <property type="component" value="Unassembled WGS sequence"/>
</dbReference>
<sequence>MVCLGLAIPVLVTALALRKAAILVLRVKPSLEKVLVLTLLMGGVSTALHWGVGRVVADATQDSNAILFSAFAIWTGAAVIHITVLAFSLQITLASAIKVYLLMLFVVLVTLFTLATMAFLLSWLWMAVKTPL</sequence>
<keyword evidence="1" id="KW-1133">Transmembrane helix</keyword>
<proteinExistence type="predicted"/>
<comment type="caution">
    <text evidence="2">The sequence shown here is derived from an EMBL/GenBank/DDBJ whole genome shotgun (WGS) entry which is preliminary data.</text>
</comment>
<evidence type="ECO:0000256" key="1">
    <source>
        <dbReference type="SAM" id="Phobius"/>
    </source>
</evidence>
<keyword evidence="3" id="KW-1185">Reference proteome</keyword>
<reference evidence="2 3" key="1">
    <citation type="submission" date="2018-06" db="EMBL/GenBank/DDBJ databases">
        <title>Genomic Encyclopedia of Type Strains, Phase IV (KMG-IV): sequencing the most valuable type-strain genomes for metagenomic binning, comparative biology and taxonomic classification.</title>
        <authorList>
            <person name="Goeker M."/>
        </authorList>
    </citation>
    <scope>NUCLEOTIDE SEQUENCE [LARGE SCALE GENOMIC DNA]</scope>
    <source>
        <strain evidence="2 3">DSM 25532</strain>
    </source>
</reference>
<accession>A0A366HMV3</accession>